<dbReference type="Gene3D" id="3.40.50.1100">
    <property type="match status" value="1"/>
</dbReference>
<evidence type="ECO:0000256" key="5">
    <source>
        <dbReference type="ARBA" id="ARBA00047931"/>
    </source>
</evidence>
<comment type="catalytic activity">
    <reaction evidence="5">
        <text>O-acetyl-L-serine + hydrogen sulfide = L-cysteine + acetate</text>
        <dbReference type="Rhea" id="RHEA:14829"/>
        <dbReference type="ChEBI" id="CHEBI:29919"/>
        <dbReference type="ChEBI" id="CHEBI:30089"/>
        <dbReference type="ChEBI" id="CHEBI:35235"/>
        <dbReference type="ChEBI" id="CHEBI:58340"/>
        <dbReference type="EC" id="2.5.1.47"/>
    </reaction>
</comment>
<sequence length="201" mass="22356">MDQFTFAERATDWRGNNNIADSIFRQMEREPHPVPKHIVMSAGTGGTSATLGRYIRYQGHDTQLTVVDPENSVFYDCFHHGDRTIIGSCGSRIEGIGRPRAEPSFIPSVIDNMLRVPDAASIATIYWLENILGRKVGASTGTNVWGALQLAKQMRDKGEQGAIVTLLCDSGERYLDTYYNSDWVNNNIGDLTPYAVQLTKL</sequence>
<dbReference type="PANTHER" id="PTHR10314">
    <property type="entry name" value="CYSTATHIONINE BETA-SYNTHASE"/>
    <property type="match status" value="1"/>
</dbReference>
<protein>
    <recommendedName>
        <fullName evidence="3">cysteine synthase</fullName>
        <ecNumber evidence="3">2.5.1.47</ecNumber>
    </recommendedName>
</protein>
<dbReference type="Pfam" id="PF00291">
    <property type="entry name" value="PALP"/>
    <property type="match status" value="1"/>
</dbReference>
<keyword evidence="7" id="KW-0808">Transferase</keyword>
<dbReference type="SUPFAM" id="SSF53686">
    <property type="entry name" value="Tryptophan synthase beta subunit-like PLP-dependent enzymes"/>
    <property type="match status" value="1"/>
</dbReference>
<accession>A0A4U9U4K7</accession>
<dbReference type="EC" id="2.5.1.47" evidence="3"/>
<keyword evidence="4" id="KW-0663">Pyridoxal phosphate</keyword>
<evidence type="ECO:0000256" key="3">
    <source>
        <dbReference type="ARBA" id="ARBA00012681"/>
    </source>
</evidence>
<comment type="pathway">
    <text evidence="2">Amino-acid biosynthesis; L-cysteine biosynthesis; L-cysteine from L-serine: step 2/2.</text>
</comment>
<gene>
    <name evidence="7" type="primary">cysK_2</name>
    <name evidence="7" type="ORF">NCTC12965_02621</name>
</gene>
<dbReference type="GO" id="GO:0004124">
    <property type="term" value="F:cysteine synthase activity"/>
    <property type="evidence" value="ECO:0007669"/>
    <property type="project" value="UniProtKB-EC"/>
</dbReference>
<name>A0A4U9U4K7_SERFO</name>
<dbReference type="AlphaFoldDB" id="A0A4U9U4K7"/>
<dbReference type="InterPro" id="IPR050214">
    <property type="entry name" value="Cys_Synth/Cystath_Beta-Synth"/>
</dbReference>
<evidence type="ECO:0000313" key="7">
    <source>
        <dbReference type="EMBL" id="VTR27815.1"/>
    </source>
</evidence>
<evidence type="ECO:0000256" key="4">
    <source>
        <dbReference type="ARBA" id="ARBA00022898"/>
    </source>
</evidence>
<feature type="domain" description="Tryptophan synthase beta chain-like PALP" evidence="6">
    <location>
        <begin position="11"/>
        <end position="169"/>
    </location>
</feature>
<organism evidence="7">
    <name type="scientific">Serratia fonticola</name>
    <dbReference type="NCBI Taxonomy" id="47917"/>
    <lineage>
        <taxon>Bacteria</taxon>
        <taxon>Pseudomonadati</taxon>
        <taxon>Pseudomonadota</taxon>
        <taxon>Gammaproteobacteria</taxon>
        <taxon>Enterobacterales</taxon>
        <taxon>Yersiniaceae</taxon>
        <taxon>Serratia</taxon>
    </lineage>
</organism>
<reference evidence="7" key="1">
    <citation type="submission" date="2019-05" db="EMBL/GenBank/DDBJ databases">
        <authorList>
            <consortium name="Pathogen Informatics"/>
        </authorList>
    </citation>
    <scope>NUCLEOTIDE SEQUENCE [LARGE SCALE GENOMIC DNA]</scope>
    <source>
        <strain evidence="7">NCTC12965</strain>
    </source>
</reference>
<proteinExistence type="predicted"/>
<dbReference type="InterPro" id="IPR036052">
    <property type="entry name" value="TrpB-like_PALP_sf"/>
</dbReference>
<evidence type="ECO:0000256" key="2">
    <source>
        <dbReference type="ARBA" id="ARBA00004962"/>
    </source>
</evidence>
<dbReference type="EMBL" id="CABEEZ010000054">
    <property type="protein sequence ID" value="VTR27815.1"/>
    <property type="molecule type" value="Genomic_DNA"/>
</dbReference>
<comment type="cofactor">
    <cofactor evidence="1">
        <name>pyridoxal 5'-phosphate</name>
        <dbReference type="ChEBI" id="CHEBI:597326"/>
    </cofactor>
</comment>
<evidence type="ECO:0000259" key="6">
    <source>
        <dbReference type="Pfam" id="PF00291"/>
    </source>
</evidence>
<dbReference type="InterPro" id="IPR001926">
    <property type="entry name" value="TrpB-like_PALP"/>
</dbReference>
<evidence type="ECO:0000256" key="1">
    <source>
        <dbReference type="ARBA" id="ARBA00001933"/>
    </source>
</evidence>